<dbReference type="AlphaFoldDB" id="A0A6B0V9Q2"/>
<evidence type="ECO:0000256" key="2">
    <source>
        <dbReference type="SAM" id="SignalP"/>
    </source>
</evidence>
<feature type="compositionally biased region" description="Polar residues" evidence="1">
    <location>
        <begin position="362"/>
        <end position="373"/>
    </location>
</feature>
<keyword evidence="2" id="KW-0732">Signal</keyword>
<accession>A0A6B0V9Q2</accession>
<name>A0A6B0V9Q2_IXORI</name>
<protein>
    <submittedName>
        <fullName evidence="3">Putative secreted protein</fullName>
    </submittedName>
</protein>
<feature type="region of interest" description="Disordered" evidence="1">
    <location>
        <begin position="298"/>
        <end position="387"/>
    </location>
</feature>
<organism evidence="3">
    <name type="scientific">Ixodes ricinus</name>
    <name type="common">Common tick</name>
    <name type="synonym">Acarus ricinus</name>
    <dbReference type="NCBI Taxonomy" id="34613"/>
    <lineage>
        <taxon>Eukaryota</taxon>
        <taxon>Metazoa</taxon>
        <taxon>Ecdysozoa</taxon>
        <taxon>Arthropoda</taxon>
        <taxon>Chelicerata</taxon>
        <taxon>Arachnida</taxon>
        <taxon>Acari</taxon>
        <taxon>Parasitiformes</taxon>
        <taxon>Ixodida</taxon>
        <taxon>Ixodoidea</taxon>
        <taxon>Ixodidae</taxon>
        <taxon>Ixodinae</taxon>
        <taxon>Ixodes</taxon>
    </lineage>
</organism>
<dbReference type="EMBL" id="GIFC01016910">
    <property type="protein sequence ID" value="MXU98993.1"/>
    <property type="molecule type" value="Transcribed_RNA"/>
</dbReference>
<evidence type="ECO:0000256" key="1">
    <source>
        <dbReference type="SAM" id="MobiDB-lite"/>
    </source>
</evidence>
<reference evidence="3" key="1">
    <citation type="submission" date="2019-12" db="EMBL/GenBank/DDBJ databases">
        <title>An insight into the sialome of adult female Ixodes ricinus ticks feeding for 6 days.</title>
        <authorList>
            <person name="Perner J."/>
            <person name="Ribeiro J.M.C."/>
        </authorList>
    </citation>
    <scope>NUCLEOTIDE SEQUENCE</scope>
    <source>
        <strain evidence="3">Semi-engorged</strain>
        <tissue evidence="3">Salivary glands</tissue>
    </source>
</reference>
<feature type="signal peptide" evidence="2">
    <location>
        <begin position="1"/>
        <end position="22"/>
    </location>
</feature>
<evidence type="ECO:0000313" key="3">
    <source>
        <dbReference type="EMBL" id="MXU98993.1"/>
    </source>
</evidence>
<feature type="chain" id="PRO_5025421730" evidence="2">
    <location>
        <begin position="23"/>
        <end position="387"/>
    </location>
</feature>
<sequence>MRLGHAHAVVGLALVGALVLEAHRTNLQRLAVVGVGEARRGCARAPLAPRDLRQGRAPEDAVELELLALEGNQVGRRQVLLDGGVLCLSGTRHGLNPQLDLVADLVLPPEHGGGAARVHRIRQGIPPLHPGEVQVPFGVGRDAGGVDVPQGPAAVLDEPEDVRSGVARRGVAVQRERVSFHHVHLLGALLRKGVQLRLAEEDRVGHGGAVEVGGEALVEALVHVVRLGEDEGAPARLLRDALVVRHVVELVVVLGPLVLRLGVPLGLALQQERFVQLVLGHRHLVELFMLGLLDHSRRRRHHRSGGTDQRQKPGQTRCRHPGSCQPHRKTKLPHEHRTSDAPPQPNKNRTEGANPVPKHSRQQQFRPKTTPPQTAGVPHGGGTDDET</sequence>
<proteinExistence type="predicted"/>